<organism evidence="2 3">
    <name type="scientific">Pseudomonas aeruginosa</name>
    <dbReference type="NCBI Taxonomy" id="287"/>
    <lineage>
        <taxon>Bacteria</taxon>
        <taxon>Pseudomonadati</taxon>
        <taxon>Pseudomonadota</taxon>
        <taxon>Gammaproteobacteria</taxon>
        <taxon>Pseudomonadales</taxon>
        <taxon>Pseudomonadaceae</taxon>
        <taxon>Pseudomonas</taxon>
    </lineage>
</organism>
<evidence type="ECO:0000313" key="3">
    <source>
        <dbReference type="Proteomes" id="UP000270834"/>
    </source>
</evidence>
<dbReference type="AlphaFoldDB" id="A0A3M5E8Q9"/>
<accession>A0A3M5E8Q9</accession>
<dbReference type="PROSITE" id="PS51257">
    <property type="entry name" value="PROKAR_LIPOPROTEIN"/>
    <property type="match status" value="1"/>
</dbReference>
<name>A0A3M5E8Q9_PSEAI</name>
<proteinExistence type="predicted"/>
<protein>
    <recommendedName>
        <fullName evidence="4">Lipoprotein</fullName>
    </recommendedName>
</protein>
<evidence type="ECO:0000256" key="1">
    <source>
        <dbReference type="SAM" id="SignalP"/>
    </source>
</evidence>
<evidence type="ECO:0000313" key="2">
    <source>
        <dbReference type="EMBL" id="RMS58201.1"/>
    </source>
</evidence>
<feature type="chain" id="PRO_5018214199" description="Lipoprotein" evidence="1">
    <location>
        <begin position="20"/>
        <end position="259"/>
    </location>
</feature>
<evidence type="ECO:0008006" key="4">
    <source>
        <dbReference type="Google" id="ProtNLM"/>
    </source>
</evidence>
<sequence>MTPRKGKLPAVLACMAALAGCNINPANQGSVSSWFSMRAGDPPSFVTGVVGFENTGSNDPSTRLTLRFRDPASKTHAAHVTTSSYSELFSLALTPRYYELYEFEVRYLSYTVTRETGAYEERCEANGEALEKTVRKRKRSVTHTAVNVESNCRSTPLTKTDYYYETYTSKPFSAPFRAESFATNYIGDFRVQCSYKEKKGKTLVDSCHLNYGAVSRDRVDAWVAQMNEADKDKREPLPPVRQQAVDTKKAGKLIHSVFR</sequence>
<feature type="signal peptide" evidence="1">
    <location>
        <begin position="1"/>
        <end position="19"/>
    </location>
</feature>
<gene>
    <name evidence="2" type="ORF">ALP65_00718</name>
</gene>
<reference evidence="2 3" key="1">
    <citation type="submission" date="2018-08" db="EMBL/GenBank/DDBJ databases">
        <title>Recombination of ecologically and evolutionarily significant loci maintains genetic cohesion in the Pseudomonas syringae species complex.</title>
        <authorList>
            <person name="Dillon M."/>
            <person name="Thakur S."/>
            <person name="Almeida R.N.D."/>
            <person name="Weir B.S."/>
            <person name="Guttman D.S."/>
        </authorList>
    </citation>
    <scope>NUCLEOTIDE SEQUENCE [LARGE SCALE GENOMIC DNA]</scope>
    <source>
        <strain evidence="2 3">ICMP 7846</strain>
    </source>
</reference>
<dbReference type="Proteomes" id="UP000270834">
    <property type="component" value="Unassembled WGS sequence"/>
</dbReference>
<keyword evidence="1" id="KW-0732">Signal</keyword>
<dbReference type="EMBL" id="RBSQ01000431">
    <property type="protein sequence ID" value="RMS58201.1"/>
    <property type="molecule type" value="Genomic_DNA"/>
</dbReference>
<comment type="caution">
    <text evidence="2">The sequence shown here is derived from an EMBL/GenBank/DDBJ whole genome shotgun (WGS) entry which is preliminary data.</text>
</comment>